<evidence type="ECO:0000256" key="1">
    <source>
        <dbReference type="SAM" id="MobiDB-lite"/>
    </source>
</evidence>
<accession>A0ABW7EYQ3</accession>
<feature type="signal peptide" evidence="2">
    <location>
        <begin position="1"/>
        <end position="23"/>
    </location>
</feature>
<proteinExistence type="predicted"/>
<protein>
    <recommendedName>
        <fullName evidence="5">General secretion pathway protein GspB</fullName>
    </recommendedName>
</protein>
<gene>
    <name evidence="3" type="ORF">ACG00Y_06245</name>
</gene>
<dbReference type="EMBL" id="JBIGHV010000002">
    <property type="protein sequence ID" value="MFG6429501.1"/>
    <property type="molecule type" value="Genomic_DNA"/>
</dbReference>
<dbReference type="Proteomes" id="UP001606210">
    <property type="component" value="Unassembled WGS sequence"/>
</dbReference>
<evidence type="ECO:0000256" key="2">
    <source>
        <dbReference type="SAM" id="SignalP"/>
    </source>
</evidence>
<name>A0ABW7EYQ3_9BURK</name>
<keyword evidence="2" id="KW-0732">Signal</keyword>
<feature type="compositionally biased region" description="Low complexity" evidence="1">
    <location>
        <begin position="76"/>
        <end position="94"/>
    </location>
</feature>
<sequence>MKRPAPRQIALFATLGLSLAATAWVASNDEPEVAAPAPRRSVAAAVPAAAQDWPGPASATRTAWPEADAEARRAWADTAPPAPTAVAASPTQTPNAQPDADDAAPPFPYELVGRMTDSRPRVVLNGAQRSLVLGAGEVVDGQWRIEAIEPGGLRLKRLPDGPSQFIAFPPS</sequence>
<organism evidence="3 4">
    <name type="scientific">Pelomonas parva</name>
    <dbReference type="NCBI Taxonomy" id="3299032"/>
    <lineage>
        <taxon>Bacteria</taxon>
        <taxon>Pseudomonadati</taxon>
        <taxon>Pseudomonadota</taxon>
        <taxon>Betaproteobacteria</taxon>
        <taxon>Burkholderiales</taxon>
        <taxon>Sphaerotilaceae</taxon>
        <taxon>Roseateles</taxon>
    </lineage>
</organism>
<reference evidence="3 4" key="1">
    <citation type="submission" date="2024-08" db="EMBL/GenBank/DDBJ databases">
        <authorList>
            <person name="Lu H."/>
        </authorList>
    </citation>
    <scope>NUCLEOTIDE SEQUENCE [LARGE SCALE GENOMIC DNA]</scope>
    <source>
        <strain evidence="3 4">LYH14W</strain>
    </source>
</reference>
<evidence type="ECO:0000313" key="3">
    <source>
        <dbReference type="EMBL" id="MFG6429501.1"/>
    </source>
</evidence>
<comment type="caution">
    <text evidence="3">The sequence shown here is derived from an EMBL/GenBank/DDBJ whole genome shotgun (WGS) entry which is preliminary data.</text>
</comment>
<feature type="region of interest" description="Disordered" evidence="1">
    <location>
        <begin position="31"/>
        <end position="112"/>
    </location>
</feature>
<evidence type="ECO:0008006" key="5">
    <source>
        <dbReference type="Google" id="ProtNLM"/>
    </source>
</evidence>
<feature type="compositionally biased region" description="Low complexity" evidence="1">
    <location>
        <begin position="33"/>
        <end position="50"/>
    </location>
</feature>
<feature type="chain" id="PRO_5045262557" description="General secretion pathway protein GspB" evidence="2">
    <location>
        <begin position="24"/>
        <end position="171"/>
    </location>
</feature>
<evidence type="ECO:0000313" key="4">
    <source>
        <dbReference type="Proteomes" id="UP001606210"/>
    </source>
</evidence>
<dbReference type="RefSeq" id="WP_394476996.1">
    <property type="nucleotide sequence ID" value="NZ_JBIGHV010000002.1"/>
</dbReference>
<keyword evidence="4" id="KW-1185">Reference proteome</keyword>